<feature type="compositionally biased region" description="Basic and acidic residues" evidence="7">
    <location>
        <begin position="1"/>
        <end position="12"/>
    </location>
</feature>
<evidence type="ECO:0000313" key="10">
    <source>
        <dbReference type="EMBL" id="AFP65721.1"/>
    </source>
</evidence>
<keyword evidence="3" id="KW-0805">Transcription regulation</keyword>
<organism evidence="10">
    <name type="scientific">Iris fulva</name>
    <dbReference type="NCBI Taxonomy" id="92176"/>
    <lineage>
        <taxon>Eukaryota</taxon>
        <taxon>Viridiplantae</taxon>
        <taxon>Streptophyta</taxon>
        <taxon>Embryophyta</taxon>
        <taxon>Tracheophyta</taxon>
        <taxon>Spermatophyta</taxon>
        <taxon>Magnoliopsida</taxon>
        <taxon>Liliopsida</taxon>
        <taxon>Asparagales</taxon>
        <taxon>Iridaceae</taxon>
        <taxon>Iridoideae</taxon>
        <taxon>Irideae</taxon>
        <taxon>Iris</taxon>
    </lineage>
</organism>
<dbReference type="PANTHER" id="PTHR47999">
    <property type="entry name" value="TRANSCRIPTION FACTOR MYB8-RELATED-RELATED"/>
    <property type="match status" value="1"/>
</dbReference>
<dbReference type="PANTHER" id="PTHR47999:SF96">
    <property type="entry name" value="TRANSCRIPTION REPRESSOR MYB6-LIKE"/>
    <property type="match status" value="1"/>
</dbReference>
<dbReference type="InterPro" id="IPR017930">
    <property type="entry name" value="Myb_dom"/>
</dbReference>
<dbReference type="GO" id="GO:0005634">
    <property type="term" value="C:nucleus"/>
    <property type="evidence" value="ECO:0007669"/>
    <property type="project" value="UniProtKB-SubCell"/>
</dbReference>
<dbReference type="SMART" id="SM00717">
    <property type="entry name" value="SANT"/>
    <property type="match status" value="2"/>
</dbReference>
<keyword evidence="2" id="KW-0677">Repeat</keyword>
<dbReference type="AlphaFoldDB" id="K9LXG1"/>
<keyword evidence="4" id="KW-0238">DNA-binding</keyword>
<evidence type="ECO:0000259" key="9">
    <source>
        <dbReference type="PROSITE" id="PS51294"/>
    </source>
</evidence>
<name>K9LXG1_9ASPA</name>
<evidence type="ECO:0000256" key="5">
    <source>
        <dbReference type="ARBA" id="ARBA00023163"/>
    </source>
</evidence>
<dbReference type="InterPro" id="IPR015495">
    <property type="entry name" value="Myb_TF_plants"/>
</dbReference>
<evidence type="ECO:0000256" key="2">
    <source>
        <dbReference type="ARBA" id="ARBA00022737"/>
    </source>
</evidence>
<evidence type="ECO:0000256" key="7">
    <source>
        <dbReference type="SAM" id="MobiDB-lite"/>
    </source>
</evidence>
<sequence>MMERNERSERGGKGKGNVQRGTWTAEEDIKLVSYVKAHGDKKWRELPAKSGLNRCGRSCRLRWLNYLRPGIKRGNISEDEEHLIIRLHNLLGNRWSIIAGRIPGRTDNEIKNHWNTHLSKRSLSIDDLNRKQTHSSDNVSALPPAQTAPGSSTEPPVSTPAEQARDSWSSWILENAVSELDTEQFFSFLPVSDSVGTDFGLDLDFGFPCHDSKFEVYRECLDPQIGGEAFESEDLEQLLDFQAKLLDTE</sequence>
<protein>
    <submittedName>
        <fullName evidence="10">R2R3 MYB</fullName>
    </submittedName>
</protein>
<dbReference type="PROSITE" id="PS51294">
    <property type="entry name" value="HTH_MYB"/>
    <property type="match status" value="2"/>
</dbReference>
<dbReference type="GO" id="GO:0003677">
    <property type="term" value="F:DNA binding"/>
    <property type="evidence" value="ECO:0007669"/>
    <property type="project" value="UniProtKB-KW"/>
</dbReference>
<evidence type="ECO:0000256" key="4">
    <source>
        <dbReference type="ARBA" id="ARBA00023125"/>
    </source>
</evidence>
<dbReference type="Pfam" id="PF00249">
    <property type="entry name" value="Myb_DNA-binding"/>
    <property type="match status" value="2"/>
</dbReference>
<feature type="domain" description="Myb-like" evidence="8">
    <location>
        <begin position="68"/>
        <end position="118"/>
    </location>
</feature>
<dbReference type="InterPro" id="IPR001005">
    <property type="entry name" value="SANT/Myb"/>
</dbReference>
<keyword evidence="5" id="KW-0804">Transcription</keyword>
<evidence type="ECO:0000256" key="1">
    <source>
        <dbReference type="ARBA" id="ARBA00004123"/>
    </source>
</evidence>
<dbReference type="CDD" id="cd00167">
    <property type="entry name" value="SANT"/>
    <property type="match status" value="2"/>
</dbReference>
<evidence type="ECO:0000256" key="3">
    <source>
        <dbReference type="ARBA" id="ARBA00023015"/>
    </source>
</evidence>
<evidence type="ECO:0000259" key="8">
    <source>
        <dbReference type="PROSITE" id="PS50090"/>
    </source>
</evidence>
<feature type="domain" description="HTH myb-type" evidence="9">
    <location>
        <begin position="15"/>
        <end position="67"/>
    </location>
</feature>
<feature type="region of interest" description="Disordered" evidence="7">
    <location>
        <begin position="129"/>
        <end position="164"/>
    </location>
</feature>
<dbReference type="FunFam" id="1.10.10.60:FF:000001">
    <property type="entry name" value="MYB-related transcription factor"/>
    <property type="match status" value="1"/>
</dbReference>
<keyword evidence="6" id="KW-0539">Nucleus</keyword>
<dbReference type="InterPro" id="IPR009057">
    <property type="entry name" value="Homeodomain-like_sf"/>
</dbReference>
<dbReference type="PROSITE" id="PS50090">
    <property type="entry name" value="MYB_LIKE"/>
    <property type="match status" value="2"/>
</dbReference>
<comment type="subcellular location">
    <subcellularLocation>
        <location evidence="1">Nucleus</location>
    </subcellularLocation>
</comment>
<feature type="domain" description="Myb-like" evidence="8">
    <location>
        <begin position="15"/>
        <end position="67"/>
    </location>
</feature>
<evidence type="ECO:0000256" key="6">
    <source>
        <dbReference type="ARBA" id="ARBA00023242"/>
    </source>
</evidence>
<feature type="region of interest" description="Disordered" evidence="7">
    <location>
        <begin position="1"/>
        <end position="20"/>
    </location>
</feature>
<dbReference type="SUPFAM" id="SSF46689">
    <property type="entry name" value="Homeodomain-like"/>
    <property type="match status" value="1"/>
</dbReference>
<feature type="domain" description="HTH myb-type" evidence="9">
    <location>
        <begin position="68"/>
        <end position="122"/>
    </location>
</feature>
<dbReference type="Gene3D" id="1.10.10.60">
    <property type="entry name" value="Homeodomain-like"/>
    <property type="match status" value="2"/>
</dbReference>
<proteinExistence type="evidence at transcript level"/>
<dbReference type="EMBL" id="JW988006">
    <property type="protein sequence ID" value="AFP65721.1"/>
    <property type="molecule type" value="mRNA"/>
</dbReference>
<reference evidence="10" key="1">
    <citation type="journal article" date="2013" name="Gene">
        <title>Transcriptome sequencing and phylogenetic analysis of floral and leaf MIKC(C) MADS-box and R2R3 MYB transcription factors from the monocot Iris fulva.</title>
        <authorList>
            <person name="Ballerini E.S."/>
            <person name="Mockaitis K."/>
            <person name="Arnold M.L."/>
        </authorList>
    </citation>
    <scope>NUCLEOTIDE SEQUENCE</scope>
</reference>
<accession>K9LXG1</accession>